<dbReference type="RefSeq" id="XP_075081519.1">
    <property type="nucleotide sequence ID" value="XM_075225418.1"/>
</dbReference>
<name>A0AC58S9I5_TOBAC</name>
<organism evidence="1 2">
    <name type="scientific">Nicotiana tabacum</name>
    <name type="common">Common tobacco</name>
    <dbReference type="NCBI Taxonomy" id="4097"/>
    <lineage>
        <taxon>Eukaryota</taxon>
        <taxon>Viridiplantae</taxon>
        <taxon>Streptophyta</taxon>
        <taxon>Embryophyta</taxon>
        <taxon>Tracheophyta</taxon>
        <taxon>Spermatophyta</taxon>
        <taxon>Magnoliopsida</taxon>
        <taxon>eudicotyledons</taxon>
        <taxon>Gunneridae</taxon>
        <taxon>Pentapetalae</taxon>
        <taxon>asterids</taxon>
        <taxon>lamiids</taxon>
        <taxon>Solanales</taxon>
        <taxon>Solanaceae</taxon>
        <taxon>Nicotianoideae</taxon>
        <taxon>Nicotianeae</taxon>
        <taxon>Nicotiana</taxon>
    </lineage>
</organism>
<evidence type="ECO:0000313" key="2">
    <source>
        <dbReference type="RefSeq" id="XP_075081519.1"/>
    </source>
</evidence>
<protein>
    <submittedName>
        <fullName evidence="2">Uncharacterized protein LOC142166344</fullName>
    </submittedName>
</protein>
<dbReference type="Proteomes" id="UP000790787">
    <property type="component" value="Chromosome 2"/>
</dbReference>
<reference evidence="1" key="1">
    <citation type="journal article" date="2014" name="Nat. Commun.">
        <title>The tobacco genome sequence and its comparison with those of tomato and potato.</title>
        <authorList>
            <person name="Sierro N."/>
            <person name="Battey J.N."/>
            <person name="Ouadi S."/>
            <person name="Bakaher N."/>
            <person name="Bovet L."/>
            <person name="Willig A."/>
            <person name="Goepfert S."/>
            <person name="Peitsch M.C."/>
            <person name="Ivanov N.V."/>
        </authorList>
    </citation>
    <scope>NUCLEOTIDE SEQUENCE [LARGE SCALE GENOMIC DNA]</scope>
</reference>
<keyword evidence="1" id="KW-1185">Reference proteome</keyword>
<proteinExistence type="predicted"/>
<evidence type="ECO:0000313" key="1">
    <source>
        <dbReference type="Proteomes" id="UP000790787"/>
    </source>
</evidence>
<accession>A0AC58S9I5</accession>
<sequence length="154" mass="18004">MWAMTTNYIREAAREILGVIKGYPRGRIGDWWWNAEVQGKVEVKKTTYLKLVESINEEEKRTNWEYYKKAKKEAKLAVMTTKTAAFGRMYAELGSKGSDKKLYRLAKVREMKAHDLDQVNCIKDKDGIILMEDAHIRRRWQTYFHRLLNNGGGG</sequence>
<gene>
    <name evidence="2" type="primary">LOC142166344</name>
</gene>
<reference evidence="2" key="2">
    <citation type="submission" date="2025-08" db="UniProtKB">
        <authorList>
            <consortium name="RefSeq"/>
        </authorList>
    </citation>
    <scope>IDENTIFICATION</scope>
    <source>
        <tissue evidence="2">Leaf</tissue>
    </source>
</reference>